<accession>A0A9P1I5K9</accession>
<keyword evidence="3" id="KW-1185">Reference proteome</keyword>
<reference evidence="2" key="1">
    <citation type="submission" date="2022-11" db="EMBL/GenBank/DDBJ databases">
        <authorList>
            <person name="Kikuchi T."/>
        </authorList>
    </citation>
    <scope>NUCLEOTIDE SEQUENCE</scope>
    <source>
        <strain evidence="2">PS1010</strain>
    </source>
</reference>
<keyword evidence="1" id="KW-0472">Membrane</keyword>
<feature type="transmembrane region" description="Helical" evidence="1">
    <location>
        <begin position="16"/>
        <end position="39"/>
    </location>
</feature>
<dbReference type="AlphaFoldDB" id="A0A9P1I5K9"/>
<keyword evidence="1" id="KW-1133">Transmembrane helix</keyword>
<keyword evidence="1" id="KW-0812">Transmembrane</keyword>
<name>A0A9P1I5K9_9PELO</name>
<sequence length="110" mass="12914">MHFYPQITTRNSEVSWISFFIVYSIPIVLVLTIVCIIKWRPIQEFPNIRSFLSWYCSCSPSRVVRELEQIDRTHMILAIDAQSLASTCDSPLLFRQNNEEIEKFEMTAIP</sequence>
<protein>
    <submittedName>
        <fullName evidence="2">Uncharacterized protein</fullName>
    </submittedName>
</protein>
<evidence type="ECO:0000256" key="1">
    <source>
        <dbReference type="SAM" id="Phobius"/>
    </source>
</evidence>
<dbReference type="OrthoDB" id="5771827at2759"/>
<proteinExistence type="predicted"/>
<evidence type="ECO:0000313" key="3">
    <source>
        <dbReference type="Proteomes" id="UP001152747"/>
    </source>
</evidence>
<evidence type="ECO:0000313" key="2">
    <source>
        <dbReference type="EMBL" id="CAI5438707.1"/>
    </source>
</evidence>
<dbReference type="EMBL" id="CANHGI010000001">
    <property type="protein sequence ID" value="CAI5438707.1"/>
    <property type="molecule type" value="Genomic_DNA"/>
</dbReference>
<dbReference type="Proteomes" id="UP001152747">
    <property type="component" value="Unassembled WGS sequence"/>
</dbReference>
<comment type="caution">
    <text evidence="2">The sequence shown here is derived from an EMBL/GenBank/DDBJ whole genome shotgun (WGS) entry which is preliminary data.</text>
</comment>
<gene>
    <name evidence="2" type="ORF">CAMP_LOCUS1344</name>
</gene>
<organism evidence="2 3">
    <name type="scientific">Caenorhabditis angaria</name>
    <dbReference type="NCBI Taxonomy" id="860376"/>
    <lineage>
        <taxon>Eukaryota</taxon>
        <taxon>Metazoa</taxon>
        <taxon>Ecdysozoa</taxon>
        <taxon>Nematoda</taxon>
        <taxon>Chromadorea</taxon>
        <taxon>Rhabditida</taxon>
        <taxon>Rhabditina</taxon>
        <taxon>Rhabditomorpha</taxon>
        <taxon>Rhabditoidea</taxon>
        <taxon>Rhabditidae</taxon>
        <taxon>Peloderinae</taxon>
        <taxon>Caenorhabditis</taxon>
    </lineage>
</organism>